<feature type="compositionally biased region" description="Polar residues" evidence="1">
    <location>
        <begin position="27"/>
        <end position="39"/>
    </location>
</feature>
<reference evidence="2 3" key="1">
    <citation type="submission" date="2015-05" db="EMBL/GenBank/DDBJ databases">
        <title>Draft genome sequence of Microvirga vignae strain BR3299, a novel nitrogen fixing bacteria isolated from Brazil semi-aired region.</title>
        <authorList>
            <person name="Zilli J.E."/>
            <person name="Passos S.R."/>
            <person name="Leite J."/>
            <person name="Baldani J.I."/>
            <person name="Xavier G.R."/>
            <person name="Rumjaneck N.G."/>
            <person name="Simoes-Araujo J.L."/>
        </authorList>
    </citation>
    <scope>NUCLEOTIDE SEQUENCE [LARGE SCALE GENOMIC DNA]</scope>
    <source>
        <strain evidence="2 3">BR3299</strain>
    </source>
</reference>
<keyword evidence="3" id="KW-1185">Reference proteome</keyword>
<feature type="region of interest" description="Disordered" evidence="1">
    <location>
        <begin position="1"/>
        <end position="39"/>
    </location>
</feature>
<protein>
    <submittedName>
        <fullName evidence="2">Uncharacterized protein</fullName>
    </submittedName>
</protein>
<dbReference type="EMBL" id="LCYG01000033">
    <property type="protein sequence ID" value="KLK92517.1"/>
    <property type="molecule type" value="Genomic_DNA"/>
</dbReference>
<comment type="caution">
    <text evidence="2">The sequence shown here is derived from an EMBL/GenBank/DDBJ whole genome shotgun (WGS) entry which is preliminary data.</text>
</comment>
<proteinExistence type="predicted"/>
<evidence type="ECO:0000313" key="2">
    <source>
        <dbReference type="EMBL" id="KLK92517.1"/>
    </source>
</evidence>
<name>A0A0H1RIT4_9HYPH</name>
<dbReference type="AlphaFoldDB" id="A0A0H1RIT4"/>
<evidence type="ECO:0000256" key="1">
    <source>
        <dbReference type="SAM" id="MobiDB-lite"/>
    </source>
</evidence>
<gene>
    <name evidence="2" type="ORF">AA309_14385</name>
</gene>
<accession>A0A0H1RIT4</accession>
<sequence length="63" mass="6868">MLTSAPDHMGINTQGEAGNLKHEFRGKSNSGRKPDTNTAGGYVFDIAGQSWRLVWEYNLGTAI</sequence>
<organism evidence="2 3">
    <name type="scientific">Microvirga vignae</name>
    <dbReference type="NCBI Taxonomy" id="1225564"/>
    <lineage>
        <taxon>Bacteria</taxon>
        <taxon>Pseudomonadati</taxon>
        <taxon>Pseudomonadota</taxon>
        <taxon>Alphaproteobacteria</taxon>
        <taxon>Hyphomicrobiales</taxon>
        <taxon>Methylobacteriaceae</taxon>
        <taxon>Microvirga</taxon>
    </lineage>
</organism>
<dbReference type="Proteomes" id="UP000035489">
    <property type="component" value="Unassembled WGS sequence"/>
</dbReference>
<evidence type="ECO:0000313" key="3">
    <source>
        <dbReference type="Proteomes" id="UP000035489"/>
    </source>
</evidence>
<dbReference type="PATRIC" id="fig|1225564.3.peg.3745"/>